<dbReference type="InterPro" id="IPR003141">
    <property type="entry name" value="Pol/His_phosphatase_N"/>
</dbReference>
<feature type="compositionally biased region" description="Polar residues" evidence="1">
    <location>
        <begin position="9"/>
        <end position="22"/>
    </location>
</feature>
<feature type="region of interest" description="Disordered" evidence="1">
    <location>
        <begin position="490"/>
        <end position="579"/>
    </location>
</feature>
<dbReference type="SMART" id="SM00481">
    <property type="entry name" value="POLIIIAc"/>
    <property type="match status" value="1"/>
</dbReference>
<feature type="transmembrane region" description="Helical" evidence="2">
    <location>
        <begin position="156"/>
        <end position="176"/>
    </location>
</feature>
<dbReference type="InterPro" id="IPR038461">
    <property type="entry name" value="Schlafen_AlbA_2_dom_sf"/>
</dbReference>
<feature type="compositionally biased region" description="Basic and acidic residues" evidence="1">
    <location>
        <begin position="521"/>
        <end position="530"/>
    </location>
</feature>
<dbReference type="PANTHER" id="PTHR42924:SF3">
    <property type="entry name" value="POLYMERASE_HISTIDINOL PHOSPHATASE N-TERMINAL DOMAIN-CONTAINING PROTEIN"/>
    <property type="match status" value="1"/>
</dbReference>
<dbReference type="InterPro" id="IPR007421">
    <property type="entry name" value="Schlafen_AlbA_2_dom"/>
</dbReference>
<organism evidence="4 5">
    <name type="scientific">Candidatus Thermofonsia Clade 3 bacterium</name>
    <dbReference type="NCBI Taxonomy" id="2364212"/>
    <lineage>
        <taxon>Bacteria</taxon>
        <taxon>Bacillati</taxon>
        <taxon>Chloroflexota</taxon>
        <taxon>Candidatus Thermofontia</taxon>
        <taxon>Candidatus Thermofonsia Clade 3</taxon>
    </lineage>
</organism>
<accession>A0A2M8QGD5</accession>
<evidence type="ECO:0000256" key="1">
    <source>
        <dbReference type="SAM" id="MobiDB-lite"/>
    </source>
</evidence>
<comment type="caution">
    <text evidence="4">The sequence shown here is derived from an EMBL/GenBank/DDBJ whole genome shotgun (WGS) entry which is preliminary data.</text>
</comment>
<keyword evidence="2" id="KW-0472">Membrane</keyword>
<dbReference type="EMBL" id="PGTN01000004">
    <property type="protein sequence ID" value="PJF48881.1"/>
    <property type="molecule type" value="Genomic_DNA"/>
</dbReference>
<dbReference type="PANTHER" id="PTHR42924">
    <property type="entry name" value="EXONUCLEASE"/>
    <property type="match status" value="1"/>
</dbReference>
<dbReference type="Proteomes" id="UP000230790">
    <property type="component" value="Unassembled WGS sequence"/>
</dbReference>
<dbReference type="GO" id="GO:0004534">
    <property type="term" value="F:5'-3' RNA exonuclease activity"/>
    <property type="evidence" value="ECO:0007669"/>
    <property type="project" value="TreeGrafter"/>
</dbReference>
<gene>
    <name evidence="4" type="ORF">CUN48_01065</name>
</gene>
<feature type="region of interest" description="Disordered" evidence="1">
    <location>
        <begin position="1"/>
        <end position="71"/>
    </location>
</feature>
<evidence type="ECO:0000259" key="3">
    <source>
        <dbReference type="SMART" id="SM00481"/>
    </source>
</evidence>
<proteinExistence type="predicted"/>
<feature type="compositionally biased region" description="Basic and acidic residues" evidence="1">
    <location>
        <begin position="23"/>
        <end position="33"/>
    </location>
</feature>
<evidence type="ECO:0000313" key="4">
    <source>
        <dbReference type="EMBL" id="PJF48881.1"/>
    </source>
</evidence>
<feature type="region of interest" description="Disordered" evidence="1">
    <location>
        <begin position="711"/>
        <end position="736"/>
    </location>
</feature>
<dbReference type="InterPro" id="IPR052018">
    <property type="entry name" value="PHP_domain"/>
</dbReference>
<dbReference type="SUPFAM" id="SSF89550">
    <property type="entry name" value="PHP domain-like"/>
    <property type="match status" value="1"/>
</dbReference>
<protein>
    <submittedName>
        <fullName evidence="4">Transcriptional regulator</fullName>
    </submittedName>
</protein>
<feature type="compositionally biased region" description="Basic and acidic residues" evidence="1">
    <location>
        <begin position="559"/>
        <end position="568"/>
    </location>
</feature>
<evidence type="ECO:0000256" key="2">
    <source>
        <dbReference type="SAM" id="Phobius"/>
    </source>
</evidence>
<feature type="domain" description="Polymerase/histidinol phosphatase N-terminal" evidence="3">
    <location>
        <begin position="74"/>
        <end position="168"/>
    </location>
</feature>
<dbReference type="InterPro" id="IPR016195">
    <property type="entry name" value="Pol/histidinol_Pase-like"/>
</dbReference>
<dbReference type="CDD" id="cd07432">
    <property type="entry name" value="PHP_HisPPase"/>
    <property type="match status" value="1"/>
</dbReference>
<dbReference type="Pfam" id="PF04326">
    <property type="entry name" value="SLFN_AlbA_2"/>
    <property type="match status" value="1"/>
</dbReference>
<reference evidence="4 5" key="1">
    <citation type="submission" date="2017-11" db="EMBL/GenBank/DDBJ databases">
        <title>Evolution of Phototrophy in the Chloroflexi Phylum Driven by Horizontal Gene Transfer.</title>
        <authorList>
            <person name="Ward L.M."/>
            <person name="Hemp J."/>
            <person name="Shih P.M."/>
            <person name="Mcglynn S.E."/>
            <person name="Fischer W."/>
        </authorList>
    </citation>
    <scope>NUCLEOTIDE SEQUENCE [LARGE SCALE GENOMIC DNA]</scope>
    <source>
        <strain evidence="4">JP3_7</strain>
    </source>
</reference>
<keyword evidence="2" id="KW-0812">Transmembrane</keyword>
<feature type="compositionally biased region" description="Basic and acidic residues" evidence="1">
    <location>
        <begin position="490"/>
        <end position="499"/>
    </location>
</feature>
<keyword evidence="2" id="KW-1133">Transmembrane helix</keyword>
<dbReference type="Gene3D" id="3.30.950.30">
    <property type="entry name" value="Schlafen, AAA domain"/>
    <property type="match status" value="1"/>
</dbReference>
<sequence>MSRKKKEATTVTSDESQNNKTARTTDEESEKPKTPSARRASSRRNNRASKAAASASEANAPPPASPADGSWKRVDLHIHTPASHDYEEPSATYLDILKQAERRGLSIIAFTDHNTVNGYRNMMNEIEHLEYLEKLDRIRPDELARLNEYRRLLKKILVLPGFEFTATFGFHILGIFSPDKPLRDIEHILIDLRVPGQALDKGLSEAGATSDVLQAYAAIDEAGGIAIAAHANSSNGIAMRGRDLGGQTRIAFTQDPHLHAIEFTDLDRGRYSSAHLFTGIKPEYPRRMLAIQGSDAHRLAASAENAKRLGVGERATEIQLDEVSFEALRNVFLSQDFSRVRPVFDVLDLPDDELVKARERGPSATVAFYASLPKRGDRFAAVLRDICAMANGEGGNIIIGCDAKPSKKAPGISDARDALQKLALEMEKRITPKLPAPVQVRTLDGANVLHIQVPRGEDAPYVLDGAHFFVRADAESRPATRDEIVAIARRGYEKLRPQEPRPLAPQPQPDRRQQQPSQPPPERRQPEPRKSQPPLQQQHKQRPPQQSRPTAKPQQPPAQRERRDKSQHAEPTSVTIAAQPLLAESNGALALPGMPKTGVQVLSMEERNGVIYFTVRDLRNNSIIRNVTMKSARDLWHYAITQFADHPSGPEEVEWQGDRAVLTREMRAGKMRSDLAIRDANGKVVVFYGVTDDGLDERWRELIAAFSARGGASRNALPSGAGDKPPTPVEDKADAD</sequence>
<dbReference type="AlphaFoldDB" id="A0A2M8QGD5"/>
<name>A0A2M8QGD5_9CHLR</name>
<evidence type="ECO:0000313" key="5">
    <source>
        <dbReference type="Proteomes" id="UP000230790"/>
    </source>
</evidence>
<dbReference type="GO" id="GO:0035312">
    <property type="term" value="F:5'-3' DNA exonuclease activity"/>
    <property type="evidence" value="ECO:0007669"/>
    <property type="project" value="TreeGrafter"/>
</dbReference>
<feature type="compositionally biased region" description="Low complexity" evidence="1">
    <location>
        <begin position="532"/>
        <end position="549"/>
    </location>
</feature>
<dbReference type="Gene3D" id="3.20.20.140">
    <property type="entry name" value="Metal-dependent hydrolases"/>
    <property type="match status" value="1"/>
</dbReference>
<feature type="compositionally biased region" description="Low complexity" evidence="1">
    <location>
        <begin position="48"/>
        <end position="59"/>
    </location>
</feature>